<dbReference type="SUPFAM" id="SSF51161">
    <property type="entry name" value="Trimeric LpxA-like enzymes"/>
    <property type="match status" value="1"/>
</dbReference>
<sequence length="186" mass="20131">MEARPMKALIKAAVRRTVDAVPFLRRRRDWGYGFIEWRVLLVNFLFQRIFRINGEAPWSVAFTSRVIQPHNVTIGRNVGKSLAVSGCCYIQAINGIEIGDDTIFSFGVGIVSSNHEPGNLSESVKDAPVRIGMNCWLGKNAIVLPGVELGDGCVVAAGAVVTRSFPPGTVVAGVPARPIEKREAAS</sequence>
<proteinExistence type="predicted"/>
<dbReference type="InterPro" id="IPR011004">
    <property type="entry name" value="Trimer_LpxA-like_sf"/>
</dbReference>
<keyword evidence="1" id="KW-0012">Acyltransferase</keyword>
<organism evidence="1 2">
    <name type="scientific">Sphingomonas koreensis</name>
    <dbReference type="NCBI Taxonomy" id="93064"/>
    <lineage>
        <taxon>Bacteria</taxon>
        <taxon>Pseudomonadati</taxon>
        <taxon>Pseudomonadota</taxon>
        <taxon>Alphaproteobacteria</taxon>
        <taxon>Sphingomonadales</taxon>
        <taxon>Sphingomonadaceae</taxon>
        <taxon>Sphingomonas</taxon>
    </lineage>
</organism>
<dbReference type="InterPro" id="IPR001451">
    <property type="entry name" value="Hexapep"/>
</dbReference>
<evidence type="ECO:0000313" key="2">
    <source>
        <dbReference type="Proteomes" id="UP000287746"/>
    </source>
</evidence>
<dbReference type="EMBL" id="QQYZ01000013">
    <property type="protein sequence ID" value="RSY81968.1"/>
    <property type="molecule type" value="Genomic_DNA"/>
</dbReference>
<dbReference type="PANTHER" id="PTHR23416">
    <property type="entry name" value="SIALIC ACID SYNTHASE-RELATED"/>
    <property type="match status" value="1"/>
</dbReference>
<comment type="caution">
    <text evidence="1">The sequence shown here is derived from an EMBL/GenBank/DDBJ whole genome shotgun (WGS) entry which is preliminary data.</text>
</comment>
<protein>
    <submittedName>
        <fullName evidence="1">Acyltransferase</fullName>
    </submittedName>
</protein>
<dbReference type="CDD" id="cd04647">
    <property type="entry name" value="LbH_MAT_like"/>
    <property type="match status" value="1"/>
</dbReference>
<gene>
    <name evidence="1" type="ORF">DAH66_13935</name>
</gene>
<accession>A0A430G1T1</accession>
<dbReference type="GO" id="GO:0016746">
    <property type="term" value="F:acyltransferase activity"/>
    <property type="evidence" value="ECO:0007669"/>
    <property type="project" value="UniProtKB-KW"/>
</dbReference>
<reference evidence="1 2" key="1">
    <citation type="submission" date="2018-07" db="EMBL/GenBank/DDBJ databases">
        <title>Genomic and Epidemiologic Investigation of an Indolent Hospital Outbreak.</title>
        <authorList>
            <person name="Johnson R.C."/>
            <person name="Deming C."/>
            <person name="Conlan S."/>
            <person name="Zellmer C.J."/>
            <person name="Michelin A.V."/>
            <person name="Lee-Lin S."/>
            <person name="Thomas P.J."/>
            <person name="Park M."/>
            <person name="Weingarten R.A."/>
            <person name="Less J."/>
            <person name="Dekker J.P."/>
            <person name="Frank K.M."/>
            <person name="Musser K.A."/>
            <person name="Mcquiston J.R."/>
            <person name="Henderson D.K."/>
            <person name="Lau A.F."/>
            <person name="Palmore T.N."/>
            <person name="Segre J.A."/>
        </authorList>
    </citation>
    <scope>NUCLEOTIDE SEQUENCE [LARGE SCALE GENOMIC DNA]</scope>
    <source>
        <strain evidence="1 2">SK-CDC1_0717</strain>
    </source>
</reference>
<dbReference type="Pfam" id="PF14602">
    <property type="entry name" value="Hexapep_2"/>
    <property type="match status" value="1"/>
</dbReference>
<keyword evidence="1" id="KW-0808">Transferase</keyword>
<name>A0A430G1T1_9SPHN</name>
<dbReference type="AlphaFoldDB" id="A0A430G1T1"/>
<dbReference type="InterPro" id="IPR051159">
    <property type="entry name" value="Hexapeptide_acetyltransf"/>
</dbReference>
<dbReference type="Gene3D" id="2.160.10.10">
    <property type="entry name" value="Hexapeptide repeat proteins"/>
    <property type="match status" value="1"/>
</dbReference>
<dbReference type="Proteomes" id="UP000287746">
    <property type="component" value="Unassembled WGS sequence"/>
</dbReference>
<evidence type="ECO:0000313" key="1">
    <source>
        <dbReference type="EMBL" id="RSY81968.1"/>
    </source>
</evidence>